<reference evidence="2 3" key="1">
    <citation type="submission" date="2020-12" db="EMBL/GenBank/DDBJ databases">
        <title>Complete genome sequence of Mycobacterium heckeshornense JCM 15655T, closely related to a pathogenic non-tuberculous mycobacterial species Mycobacterium xenopi.</title>
        <authorList>
            <person name="Yoshida M."/>
            <person name="Fukano H."/>
            <person name="Asakura T."/>
            <person name="Suzuki M."/>
            <person name="Hoshino Y."/>
        </authorList>
    </citation>
    <scope>NUCLEOTIDE SEQUENCE [LARGE SCALE GENOMIC DNA]</scope>
    <source>
        <strain evidence="2 3">JCM 15655</strain>
    </source>
</reference>
<dbReference type="AlphaFoldDB" id="A0A7R7GW02"/>
<proteinExistence type="predicted"/>
<evidence type="ECO:0000313" key="3">
    <source>
        <dbReference type="Proteomes" id="UP000595446"/>
    </source>
</evidence>
<evidence type="ECO:0000313" key="2">
    <source>
        <dbReference type="EMBL" id="BCO37103.1"/>
    </source>
</evidence>
<dbReference type="InterPro" id="IPR036230">
    <property type="entry name" value="LeuA_allosteric_dom_sf"/>
</dbReference>
<keyword evidence="1" id="KW-0808">Transferase</keyword>
<evidence type="ECO:0000256" key="1">
    <source>
        <dbReference type="ARBA" id="ARBA00022679"/>
    </source>
</evidence>
<keyword evidence="3" id="KW-1185">Reference proteome</keyword>
<protein>
    <recommendedName>
        <fullName evidence="4">Homocitrate synthase</fullName>
    </recommendedName>
</protein>
<dbReference type="SUPFAM" id="SSF110921">
    <property type="entry name" value="2-isopropylmalate synthase LeuA, allosteric (dimerisation) domain"/>
    <property type="match status" value="1"/>
</dbReference>
<gene>
    <name evidence="2" type="ORF">MHEC_35360</name>
</gene>
<sequence>MSWESFAATYGPNSGPLRLGDWACLDRQRPATRLGLQCCNFRAVIAVGDHISTSTATASGPVAALTAMLYERGIRVETLRFHQIPSREHTATFICGSNGIRSEWALGWSQEPTESALRAVIACANRLLTCAAPT</sequence>
<name>A0A7R7GW02_9MYCO</name>
<dbReference type="EMBL" id="AP024237">
    <property type="protein sequence ID" value="BCO37103.1"/>
    <property type="molecule type" value="Genomic_DNA"/>
</dbReference>
<accession>A0A7R7GW02</accession>
<dbReference type="Gene3D" id="3.30.160.270">
    <property type="match status" value="1"/>
</dbReference>
<evidence type="ECO:0008006" key="4">
    <source>
        <dbReference type="Google" id="ProtNLM"/>
    </source>
</evidence>
<dbReference type="Proteomes" id="UP000595446">
    <property type="component" value="Chromosome"/>
</dbReference>
<organism evidence="2 3">
    <name type="scientific">Mycobacterium heckeshornense</name>
    <dbReference type="NCBI Taxonomy" id="110505"/>
    <lineage>
        <taxon>Bacteria</taxon>
        <taxon>Bacillati</taxon>
        <taxon>Actinomycetota</taxon>
        <taxon>Actinomycetes</taxon>
        <taxon>Mycobacteriales</taxon>
        <taxon>Mycobacteriaceae</taxon>
        <taxon>Mycobacterium</taxon>
    </lineage>
</organism>
<dbReference type="GO" id="GO:0016740">
    <property type="term" value="F:transferase activity"/>
    <property type="evidence" value="ECO:0007669"/>
    <property type="project" value="UniProtKB-KW"/>
</dbReference>